<dbReference type="EMBL" id="JABSNO010000024">
    <property type="protein sequence ID" value="NRS93623.1"/>
    <property type="molecule type" value="Genomic_DNA"/>
</dbReference>
<comment type="caution">
    <text evidence="2">The sequence shown here is derived from an EMBL/GenBank/DDBJ whole genome shotgun (WGS) entry which is preliminary data.</text>
</comment>
<sequence length="283" mass="29651">MKKIFLLIFISIFSFDFAQVGNVGINTSSPHSSSVLDVNSSSKGLLLPRLTSAAISTLSATAAEGLVVYDKDKKLFLGWDGTRWQILGNALALSTVSIGAWEVGGYTSYGNSPVAASSSNPIVTSAILERGSGLATSGTGAAATWGGTNWTQVDLPTAAAANEFALITLNFAPGNTISFTKINANNLRRTGTGPTKSQYQFSVNNGISYVNIGAAIDLSSSAPSGNNIADIDLSLYYDLQNINTTTVSNVKFRIVSYSASGSTGNWYINNITGNDLEFTGIVN</sequence>
<evidence type="ECO:0000313" key="3">
    <source>
        <dbReference type="Proteomes" id="UP000610746"/>
    </source>
</evidence>
<dbReference type="RefSeq" id="WP_173780174.1">
    <property type="nucleotide sequence ID" value="NZ_JABSNO010000024.1"/>
</dbReference>
<organism evidence="2 3">
    <name type="scientific">Frigoriflavimonas asaccharolytica</name>
    <dbReference type="NCBI Taxonomy" id="2735899"/>
    <lineage>
        <taxon>Bacteria</taxon>
        <taxon>Pseudomonadati</taxon>
        <taxon>Bacteroidota</taxon>
        <taxon>Flavobacteriia</taxon>
        <taxon>Flavobacteriales</taxon>
        <taxon>Weeksellaceae</taxon>
        <taxon>Frigoriflavimonas</taxon>
    </lineage>
</organism>
<feature type="signal peptide" evidence="1">
    <location>
        <begin position="1"/>
        <end position="18"/>
    </location>
</feature>
<dbReference type="AlphaFoldDB" id="A0A8J8G9I6"/>
<reference evidence="2" key="1">
    <citation type="submission" date="2020-05" db="EMBL/GenBank/DDBJ databases">
        <title>Genomic Encyclopedia of Type Strains, Phase IV (KMG-V): Genome sequencing to study the core and pangenomes of soil and plant-associated prokaryotes.</title>
        <authorList>
            <person name="Whitman W."/>
        </authorList>
    </citation>
    <scope>NUCLEOTIDE SEQUENCE</scope>
    <source>
        <strain evidence="2">16F</strain>
    </source>
</reference>
<name>A0A8J8G9I6_9FLAO</name>
<protein>
    <recommendedName>
        <fullName evidence="4">F5/8 type C domain-containing protein</fullName>
    </recommendedName>
</protein>
<proteinExistence type="predicted"/>
<feature type="chain" id="PRO_5035322880" description="F5/8 type C domain-containing protein" evidence="1">
    <location>
        <begin position="19"/>
        <end position="283"/>
    </location>
</feature>
<dbReference type="Proteomes" id="UP000610746">
    <property type="component" value="Unassembled WGS sequence"/>
</dbReference>
<keyword evidence="1" id="KW-0732">Signal</keyword>
<gene>
    <name evidence="2" type="ORF">HNQ03_002714</name>
</gene>
<accession>A0A8J8G9I6</accession>
<evidence type="ECO:0000313" key="2">
    <source>
        <dbReference type="EMBL" id="NRS93623.1"/>
    </source>
</evidence>
<evidence type="ECO:0000256" key="1">
    <source>
        <dbReference type="SAM" id="SignalP"/>
    </source>
</evidence>
<keyword evidence="3" id="KW-1185">Reference proteome</keyword>
<evidence type="ECO:0008006" key="4">
    <source>
        <dbReference type="Google" id="ProtNLM"/>
    </source>
</evidence>